<dbReference type="EMBL" id="VSSQ01005374">
    <property type="protein sequence ID" value="MPM28892.1"/>
    <property type="molecule type" value="Genomic_DNA"/>
</dbReference>
<dbReference type="Gene3D" id="2.40.10.390">
    <property type="match status" value="1"/>
</dbReference>
<dbReference type="Pfam" id="PF17295">
    <property type="entry name" value="DUF5348"/>
    <property type="match status" value="1"/>
</dbReference>
<organism evidence="2">
    <name type="scientific">bioreactor metagenome</name>
    <dbReference type="NCBI Taxonomy" id="1076179"/>
    <lineage>
        <taxon>unclassified sequences</taxon>
        <taxon>metagenomes</taxon>
        <taxon>ecological metagenomes</taxon>
    </lineage>
</organism>
<sequence>MQGILIDAGARPDIALTNGHLWGGLHCGDCFSCLFADVWIPVRLEYLDGWVLVKEDEILPLPYGTQVKI</sequence>
<evidence type="ECO:0000313" key="2">
    <source>
        <dbReference type="EMBL" id="MPM28892.1"/>
    </source>
</evidence>
<comment type="caution">
    <text evidence="2">The sequence shown here is derived from an EMBL/GenBank/DDBJ whole genome shotgun (WGS) entry which is preliminary data.</text>
</comment>
<evidence type="ECO:0000259" key="1">
    <source>
        <dbReference type="Pfam" id="PF17295"/>
    </source>
</evidence>
<protein>
    <recommendedName>
        <fullName evidence="1">DUF5348 domain-containing protein</fullName>
    </recommendedName>
</protein>
<reference evidence="2" key="1">
    <citation type="submission" date="2019-08" db="EMBL/GenBank/DDBJ databases">
        <authorList>
            <person name="Kucharzyk K."/>
            <person name="Murdoch R.W."/>
            <person name="Higgins S."/>
            <person name="Loffler F."/>
        </authorList>
    </citation>
    <scope>NUCLEOTIDE SEQUENCE</scope>
</reference>
<dbReference type="AlphaFoldDB" id="A0A644YJS3"/>
<gene>
    <name evidence="2" type="ORF">SDC9_75429</name>
</gene>
<proteinExistence type="predicted"/>
<name>A0A644YJS3_9ZZZZ</name>
<dbReference type="InterPro" id="IPR035255">
    <property type="entry name" value="DUF5348"/>
</dbReference>
<accession>A0A644YJS3</accession>
<feature type="domain" description="DUF5348" evidence="1">
    <location>
        <begin position="9"/>
        <end position="69"/>
    </location>
</feature>